<evidence type="ECO:0000256" key="3">
    <source>
        <dbReference type="ARBA" id="ARBA00022692"/>
    </source>
</evidence>
<comment type="caution">
    <text evidence="7">The sequence shown here is derived from an EMBL/GenBank/DDBJ whole genome shotgun (WGS) entry which is preliminary data.</text>
</comment>
<evidence type="ECO:0000256" key="4">
    <source>
        <dbReference type="ARBA" id="ARBA00022989"/>
    </source>
</evidence>
<reference evidence="8" key="1">
    <citation type="submission" date="2017-01" db="EMBL/GenBank/DDBJ databases">
        <title>Comparative genomics of anhydrobiosis in the tardigrade Hypsibius dujardini.</title>
        <authorList>
            <person name="Yoshida Y."/>
            <person name="Koutsovoulos G."/>
            <person name="Laetsch D."/>
            <person name="Stevens L."/>
            <person name="Kumar S."/>
            <person name="Horikawa D."/>
            <person name="Ishino K."/>
            <person name="Komine S."/>
            <person name="Tomita M."/>
            <person name="Blaxter M."/>
            <person name="Arakawa K."/>
        </authorList>
    </citation>
    <scope>NUCLEOTIDE SEQUENCE [LARGE SCALE GENOMIC DNA]</scope>
    <source>
        <strain evidence="8">Z151</strain>
    </source>
</reference>
<evidence type="ECO:0000256" key="2">
    <source>
        <dbReference type="ARBA" id="ARBA00007332"/>
    </source>
</evidence>
<evidence type="ECO:0000313" key="7">
    <source>
        <dbReference type="EMBL" id="OQV21086.1"/>
    </source>
</evidence>
<evidence type="ECO:0000256" key="5">
    <source>
        <dbReference type="ARBA" id="ARBA00023136"/>
    </source>
</evidence>
<dbReference type="Pfam" id="PF10272">
    <property type="entry name" value="Tmpp129"/>
    <property type="match status" value="1"/>
</dbReference>
<comment type="subcellular location">
    <subcellularLocation>
        <location evidence="1">Membrane</location>
        <topology evidence="1">Multi-pass membrane protein</topology>
    </subcellularLocation>
</comment>
<keyword evidence="8" id="KW-1185">Reference proteome</keyword>
<dbReference type="GO" id="GO:0016020">
    <property type="term" value="C:membrane"/>
    <property type="evidence" value="ECO:0007669"/>
    <property type="project" value="UniProtKB-SubCell"/>
</dbReference>
<keyword evidence="4 6" id="KW-1133">Transmembrane helix</keyword>
<dbReference type="PANTHER" id="PTHR31322:SF2">
    <property type="entry name" value="E3 UBIQUITIN-PROTEIN LIGASE TM129"/>
    <property type="match status" value="1"/>
</dbReference>
<dbReference type="GO" id="GO:0016567">
    <property type="term" value="P:protein ubiquitination"/>
    <property type="evidence" value="ECO:0007669"/>
    <property type="project" value="InterPro"/>
</dbReference>
<evidence type="ECO:0000256" key="6">
    <source>
        <dbReference type="SAM" id="Phobius"/>
    </source>
</evidence>
<name>A0A1W0X0X0_HYPEX</name>
<gene>
    <name evidence="7" type="ORF">BV898_04850</name>
</gene>
<dbReference type="EMBL" id="MTYJ01000025">
    <property type="protein sequence ID" value="OQV21086.1"/>
    <property type="molecule type" value="Genomic_DNA"/>
</dbReference>
<evidence type="ECO:0000256" key="1">
    <source>
        <dbReference type="ARBA" id="ARBA00004141"/>
    </source>
</evidence>
<accession>A0A1W0X0X0</accession>
<proteinExistence type="inferred from homology"/>
<dbReference type="PANTHER" id="PTHR31322">
    <property type="entry name" value="E3 UBIQUITIN-PROTEIN LIGASE TM129"/>
    <property type="match status" value="1"/>
</dbReference>
<comment type="similarity">
    <text evidence="2">Belongs to the TMEM129 family.</text>
</comment>
<dbReference type="OrthoDB" id="10055027at2759"/>
<dbReference type="InterPro" id="IPR018801">
    <property type="entry name" value="TM129"/>
</dbReference>
<keyword evidence="5 6" id="KW-0472">Membrane</keyword>
<evidence type="ECO:0000313" key="8">
    <source>
        <dbReference type="Proteomes" id="UP000192578"/>
    </source>
</evidence>
<protein>
    <submittedName>
        <fullName evidence="7">E3 ubiquitin-protein ligase TM129</fullName>
    </submittedName>
</protein>
<feature type="transmembrane region" description="Helical" evidence="6">
    <location>
        <begin position="61"/>
        <end position="79"/>
    </location>
</feature>
<feature type="transmembrane region" description="Helical" evidence="6">
    <location>
        <begin position="6"/>
        <end position="22"/>
    </location>
</feature>
<dbReference type="GO" id="GO:0061630">
    <property type="term" value="F:ubiquitin protein ligase activity"/>
    <property type="evidence" value="ECO:0007669"/>
    <property type="project" value="InterPro"/>
</dbReference>
<organism evidence="7 8">
    <name type="scientific">Hypsibius exemplaris</name>
    <name type="common">Freshwater tardigrade</name>
    <dbReference type="NCBI Taxonomy" id="2072580"/>
    <lineage>
        <taxon>Eukaryota</taxon>
        <taxon>Metazoa</taxon>
        <taxon>Ecdysozoa</taxon>
        <taxon>Tardigrada</taxon>
        <taxon>Eutardigrada</taxon>
        <taxon>Parachela</taxon>
        <taxon>Hypsibioidea</taxon>
        <taxon>Hypsibiidae</taxon>
        <taxon>Hypsibius</taxon>
    </lineage>
</organism>
<keyword evidence="3 6" id="KW-0812">Transmembrane</keyword>
<dbReference type="AlphaFoldDB" id="A0A1W0X0X0"/>
<dbReference type="GO" id="GO:0005783">
    <property type="term" value="C:endoplasmic reticulum"/>
    <property type="evidence" value="ECO:0007669"/>
    <property type="project" value="TreeGrafter"/>
</dbReference>
<feature type="transmembrane region" description="Helical" evidence="6">
    <location>
        <begin position="91"/>
        <end position="116"/>
    </location>
</feature>
<sequence length="384" mass="43117">MDYPFLLFTFGFVCLSLMFGIFPPQEFWSSGLTLENALSRWLGSEEDSFVMYNIRRVSSTLLFVACLPFLYVFLAEHWYPEVSDAIKAWEYGSALLVSVFIATLSLAIAAGTAMWLSAASPDALGWSNSTTAVLLGKFACHLQLRSWWDVANQIDSEYKEIDKFTSILSGWNARTIVTRSWIIRVGLYRVDFARQDLCQLEVVRADSHSVSLQGDVTGAQFVTIKVHTDVEGVPDFCLRLNSREFDSFRGYVLAPIHVPDGVVLIKSVIEQFVIAFREQVSSNEPLSPEDFPDPPDNCAGCSLVPADVVLRKYCEGSNCVSCRCRPAWCTTCMGLWFAHQQDQQRPESWMRGTAPCPNCRSVFCVRDVCPVGESEWETIPVPDN</sequence>
<dbReference type="Proteomes" id="UP000192578">
    <property type="component" value="Unassembled WGS sequence"/>
</dbReference>